<evidence type="ECO:0000259" key="8">
    <source>
        <dbReference type="Pfam" id="PF00884"/>
    </source>
</evidence>
<dbReference type="InterPro" id="IPR000917">
    <property type="entry name" value="Sulfatase_N"/>
</dbReference>
<dbReference type="PANTHER" id="PTHR47371">
    <property type="entry name" value="LIPOTEICHOIC ACID SYNTHASE"/>
    <property type="match status" value="1"/>
</dbReference>
<organism evidence="9 10">
    <name type="scientific">Pseudoflavonifractor capillosus</name>
    <dbReference type="NCBI Taxonomy" id="106588"/>
    <lineage>
        <taxon>Bacteria</taxon>
        <taxon>Bacillati</taxon>
        <taxon>Bacillota</taxon>
        <taxon>Clostridia</taxon>
        <taxon>Eubacteriales</taxon>
        <taxon>Oscillospiraceae</taxon>
        <taxon>Pseudoflavonifractor</taxon>
    </lineage>
</organism>
<dbReference type="Proteomes" id="UP000760668">
    <property type="component" value="Unassembled WGS sequence"/>
</dbReference>
<keyword evidence="6 7" id="KW-0472">Membrane</keyword>
<dbReference type="CDD" id="cd16015">
    <property type="entry name" value="LTA_synthase"/>
    <property type="match status" value="1"/>
</dbReference>
<evidence type="ECO:0000256" key="4">
    <source>
        <dbReference type="ARBA" id="ARBA00022692"/>
    </source>
</evidence>
<comment type="caution">
    <text evidence="9">The sequence shown here is derived from an EMBL/GenBank/DDBJ whole genome shotgun (WGS) entry which is preliminary data.</text>
</comment>
<proteinExistence type="predicted"/>
<dbReference type="RefSeq" id="WP_295370386.1">
    <property type="nucleotide sequence ID" value="NZ_DYUC01000005.1"/>
</dbReference>
<evidence type="ECO:0000256" key="6">
    <source>
        <dbReference type="ARBA" id="ARBA00023136"/>
    </source>
</evidence>
<comment type="pathway">
    <text evidence="2">Cell wall biogenesis; lipoteichoic acid biosynthesis.</text>
</comment>
<feature type="transmembrane region" description="Helical" evidence="7">
    <location>
        <begin position="16"/>
        <end position="37"/>
    </location>
</feature>
<dbReference type="GO" id="GO:0005886">
    <property type="term" value="C:plasma membrane"/>
    <property type="evidence" value="ECO:0007669"/>
    <property type="project" value="UniProtKB-SubCell"/>
</dbReference>
<keyword evidence="4 7" id="KW-0812">Transmembrane</keyword>
<feature type="transmembrane region" description="Helical" evidence="7">
    <location>
        <begin position="127"/>
        <end position="148"/>
    </location>
</feature>
<dbReference type="PANTHER" id="PTHR47371:SF3">
    <property type="entry name" value="PHOSPHOGLYCEROL TRANSFERASE I"/>
    <property type="match status" value="1"/>
</dbReference>
<feature type="transmembrane region" description="Helical" evidence="7">
    <location>
        <begin position="160"/>
        <end position="180"/>
    </location>
</feature>
<accession>A0A921MJ04</accession>
<name>A0A921MJ04_9FIRM</name>
<evidence type="ECO:0000256" key="7">
    <source>
        <dbReference type="SAM" id="Phobius"/>
    </source>
</evidence>
<evidence type="ECO:0000256" key="3">
    <source>
        <dbReference type="ARBA" id="ARBA00022475"/>
    </source>
</evidence>
<keyword evidence="3" id="KW-1003">Cell membrane</keyword>
<evidence type="ECO:0000256" key="2">
    <source>
        <dbReference type="ARBA" id="ARBA00004936"/>
    </source>
</evidence>
<evidence type="ECO:0000256" key="1">
    <source>
        <dbReference type="ARBA" id="ARBA00004651"/>
    </source>
</evidence>
<dbReference type="EMBL" id="DYUC01000005">
    <property type="protein sequence ID" value="HJG85484.1"/>
    <property type="molecule type" value="Genomic_DNA"/>
</dbReference>
<dbReference type="InterPro" id="IPR017850">
    <property type="entry name" value="Alkaline_phosphatase_core_sf"/>
</dbReference>
<dbReference type="Pfam" id="PF00884">
    <property type="entry name" value="Sulfatase"/>
    <property type="match status" value="1"/>
</dbReference>
<protein>
    <submittedName>
        <fullName evidence="9">LTA synthase family protein</fullName>
    </submittedName>
</protein>
<sequence>MKKFLQKLDPIAKNPVLTPVLCVLMGVCVGVLSLWFACVDNRTAMFISYFTHPLIALLNILPAAFLSLLLYFLIGRAWISYLVTAALTMGLTFASFYKLTFRNDPMMFEDILLIREAGNMAGKYQLFLNRSMLMALALLVLGLVFLLLSARAKTSWKPRLLCALVTALMALPLSGLYTSADIYNNKTRNEDLISPWSATQVYTSKGFLYPFLYSVRSASDPASEGYDAKACEEIMAGYADADIPEEQKVDIFTIQLEAYNDFTKFGVPELNPEVYRVFHELEAEGYAGNLVTNIFAGGTIDTERCFLTGYSDLGSFRSPSNSYAWYFRDQGYYATGSHSCYAWFYNRENINANLGLEDYKFVENYYGELTGGGIGYDDVLFPEMIKLYEEHKASDGRPYFSFNVTYQGHGPYDTDVTWYGDGWVVDDGSYTQEELNLMNNYFGSLKNTGDNLEMFFDYFRESGDPVVIVLFGDHNPWMGDANSVYSKLGIDLDLSTKGGFLNYYATRYLIWANDAAREALGCDFQGEGPDLSPNFLMIELFDLCGWEGPAFMQATRPVMEALPVMNTPTGLYFEDGNLTKALTAEGQALADLYDNLQYYWRKHFAG</sequence>
<feature type="domain" description="Sulfatase N-terminal" evidence="8">
    <location>
        <begin position="274"/>
        <end position="518"/>
    </location>
</feature>
<evidence type="ECO:0000313" key="9">
    <source>
        <dbReference type="EMBL" id="HJG85484.1"/>
    </source>
</evidence>
<feature type="transmembrane region" description="Helical" evidence="7">
    <location>
        <begin position="49"/>
        <end position="71"/>
    </location>
</feature>
<dbReference type="AlphaFoldDB" id="A0A921MJ04"/>
<evidence type="ECO:0000313" key="10">
    <source>
        <dbReference type="Proteomes" id="UP000760668"/>
    </source>
</evidence>
<keyword evidence="5 7" id="KW-1133">Transmembrane helix</keyword>
<feature type="transmembrane region" description="Helical" evidence="7">
    <location>
        <begin position="78"/>
        <end position="97"/>
    </location>
</feature>
<dbReference type="InterPro" id="IPR050448">
    <property type="entry name" value="OpgB/LTA_synthase_biosynth"/>
</dbReference>
<gene>
    <name evidence="9" type="ORF">K8V01_00415</name>
</gene>
<dbReference type="Gene3D" id="3.40.720.10">
    <property type="entry name" value="Alkaline Phosphatase, subunit A"/>
    <property type="match status" value="1"/>
</dbReference>
<evidence type="ECO:0000256" key="5">
    <source>
        <dbReference type="ARBA" id="ARBA00022989"/>
    </source>
</evidence>
<dbReference type="SUPFAM" id="SSF53649">
    <property type="entry name" value="Alkaline phosphatase-like"/>
    <property type="match status" value="1"/>
</dbReference>
<reference evidence="9" key="1">
    <citation type="journal article" date="2021" name="PeerJ">
        <title>Extensive microbial diversity within the chicken gut microbiome revealed by metagenomics and culture.</title>
        <authorList>
            <person name="Gilroy R."/>
            <person name="Ravi A."/>
            <person name="Getino M."/>
            <person name="Pursley I."/>
            <person name="Horton D.L."/>
            <person name="Alikhan N.F."/>
            <person name="Baker D."/>
            <person name="Gharbi K."/>
            <person name="Hall N."/>
            <person name="Watson M."/>
            <person name="Adriaenssens E.M."/>
            <person name="Foster-Nyarko E."/>
            <person name="Jarju S."/>
            <person name="Secka A."/>
            <person name="Antonio M."/>
            <person name="Oren A."/>
            <person name="Chaudhuri R.R."/>
            <person name="La Ragione R."/>
            <person name="Hildebrand F."/>
            <person name="Pallen M.J."/>
        </authorList>
    </citation>
    <scope>NUCLEOTIDE SEQUENCE</scope>
    <source>
        <strain evidence="9">CHK179-5677</strain>
    </source>
</reference>
<reference evidence="9" key="2">
    <citation type="submission" date="2021-09" db="EMBL/GenBank/DDBJ databases">
        <authorList>
            <person name="Gilroy R."/>
        </authorList>
    </citation>
    <scope>NUCLEOTIDE SEQUENCE</scope>
    <source>
        <strain evidence="9">CHK179-5677</strain>
    </source>
</reference>
<comment type="subcellular location">
    <subcellularLocation>
        <location evidence="1">Cell membrane</location>
        <topology evidence="1">Multi-pass membrane protein</topology>
    </subcellularLocation>
</comment>